<organism evidence="2 3">
    <name type="scientific">Hibiscus sabdariffa</name>
    <name type="common">roselle</name>
    <dbReference type="NCBI Taxonomy" id="183260"/>
    <lineage>
        <taxon>Eukaryota</taxon>
        <taxon>Viridiplantae</taxon>
        <taxon>Streptophyta</taxon>
        <taxon>Embryophyta</taxon>
        <taxon>Tracheophyta</taxon>
        <taxon>Spermatophyta</taxon>
        <taxon>Magnoliopsida</taxon>
        <taxon>eudicotyledons</taxon>
        <taxon>Gunneridae</taxon>
        <taxon>Pentapetalae</taxon>
        <taxon>rosids</taxon>
        <taxon>malvids</taxon>
        <taxon>Malvales</taxon>
        <taxon>Malvaceae</taxon>
        <taxon>Malvoideae</taxon>
        <taxon>Hibiscus</taxon>
    </lineage>
</organism>
<evidence type="ECO:0000313" key="2">
    <source>
        <dbReference type="EMBL" id="KAK9027707.1"/>
    </source>
</evidence>
<feature type="transmembrane region" description="Helical" evidence="1">
    <location>
        <begin position="203"/>
        <end position="225"/>
    </location>
</feature>
<evidence type="ECO:0000256" key="1">
    <source>
        <dbReference type="SAM" id="Phobius"/>
    </source>
</evidence>
<keyword evidence="1" id="KW-0472">Membrane</keyword>
<gene>
    <name evidence="2" type="ORF">V6N11_067530</name>
</gene>
<dbReference type="Proteomes" id="UP001396334">
    <property type="component" value="Unassembled WGS sequence"/>
</dbReference>
<feature type="transmembrane region" description="Helical" evidence="1">
    <location>
        <begin position="277"/>
        <end position="299"/>
    </location>
</feature>
<feature type="transmembrane region" description="Helical" evidence="1">
    <location>
        <begin position="563"/>
        <end position="583"/>
    </location>
</feature>
<protein>
    <submittedName>
        <fullName evidence="2">Uncharacterized protein</fullName>
    </submittedName>
</protein>
<comment type="caution">
    <text evidence="2">The sequence shown here is derived from an EMBL/GenBank/DDBJ whole genome shotgun (WGS) entry which is preliminary data.</text>
</comment>
<sequence>MTAEVTATTSYWLNWRFFVCSLFILFYFVVATILISKFEGRKRSNQQGREDQKVAPGEVYEEEAWNTCLKSIHPAWLLGYRMFAFITLLTLLVTNVVVDGISIFFFYTQWTFTLVTTYFMLGCVISIHGCQKHWAQARCDTEQGTNVYPGETADASNESEHSDDRKLAGGWIYAFQIMYQAAAGASMLTDLVFWIILFPYLGSIPYGIDLILIVCMHSVNAAFLLCDSFLNCFRFPFFRIAYFFLWTSFFVLFQWLVHAYFNLWWPYPFLDLTPFYAPFWYLAVGTMHLPAYGSFALVVKLRESLLSRIFDAYLAAGHDCRYGHPVIIWKLEGRKRSEDGEENSNEAPGVLYEDEAWNTCLRSIHPAWLLSFRMFAFFMLLALLLANVAVDGTGIFYFYTQWTFTLVTIYFGFGSAISIYGCQKHWGKVGGDRTDHISSDFEGTYAPPVLGGTANASNRSKQFDTYGSPYRPPRAGAWTYAFQIMYQTSAGAVMLTDSVFWLVLFPFLTAKDYGLNFRFPFFRIGYFVLWTGTFVVFQWIIHACINLWWPYPFLDLSSLYAPLWYMGVGLMHIPCYGIFALMIKLKDFALWRSSPESFRKRA</sequence>
<feature type="transmembrane region" description="Helical" evidence="1">
    <location>
        <begin position="396"/>
        <end position="420"/>
    </location>
</feature>
<keyword evidence="3" id="KW-1185">Reference proteome</keyword>
<dbReference type="PANTHER" id="PTHR12242">
    <property type="entry name" value="OS02G0130600 PROTEIN-RELATED"/>
    <property type="match status" value="1"/>
</dbReference>
<feature type="transmembrane region" description="Helical" evidence="1">
    <location>
        <begin position="237"/>
        <end position="257"/>
    </location>
</feature>
<reference evidence="2 3" key="1">
    <citation type="journal article" date="2024" name="G3 (Bethesda)">
        <title>Genome assembly of Hibiscus sabdariffa L. provides insights into metabolisms of medicinal natural products.</title>
        <authorList>
            <person name="Kim T."/>
        </authorList>
    </citation>
    <scope>NUCLEOTIDE SEQUENCE [LARGE SCALE GENOMIC DNA]</scope>
    <source>
        <strain evidence="2">TK-2024</strain>
        <tissue evidence="2">Old leaves</tissue>
    </source>
</reference>
<dbReference type="EMBL" id="JBBPBN010000012">
    <property type="protein sequence ID" value="KAK9027707.1"/>
    <property type="molecule type" value="Genomic_DNA"/>
</dbReference>
<name>A0ABR2SRD4_9ROSI</name>
<accession>A0ABR2SRD4</accession>
<feature type="transmembrane region" description="Helical" evidence="1">
    <location>
        <begin position="527"/>
        <end position="551"/>
    </location>
</feature>
<dbReference type="PANTHER" id="PTHR12242:SF10">
    <property type="entry name" value="TRANSMEMBRANE PROTEIN"/>
    <property type="match status" value="1"/>
</dbReference>
<proteinExistence type="predicted"/>
<keyword evidence="1" id="KW-1133">Transmembrane helix</keyword>
<feature type="transmembrane region" description="Helical" evidence="1">
    <location>
        <begin position="367"/>
        <end position="390"/>
    </location>
</feature>
<feature type="transmembrane region" description="Helical" evidence="1">
    <location>
        <begin position="15"/>
        <end position="35"/>
    </location>
</feature>
<feature type="transmembrane region" description="Helical" evidence="1">
    <location>
        <begin position="78"/>
        <end position="98"/>
    </location>
</feature>
<evidence type="ECO:0000313" key="3">
    <source>
        <dbReference type="Proteomes" id="UP001396334"/>
    </source>
</evidence>
<keyword evidence="1" id="KW-0812">Transmembrane</keyword>
<feature type="transmembrane region" description="Helical" evidence="1">
    <location>
        <begin position="104"/>
        <end position="127"/>
    </location>
</feature>